<dbReference type="AlphaFoldDB" id="A0A0W8INK1"/>
<dbReference type="EMBL" id="LQBK01000004">
    <property type="protein sequence ID" value="KUG61649.1"/>
    <property type="molecule type" value="Genomic_DNA"/>
</dbReference>
<protein>
    <recommendedName>
        <fullName evidence="3">Thoeris protein ThsB TIR-like domain-containing protein</fullName>
    </recommendedName>
</protein>
<accession>A0A0W8INK1</accession>
<name>A0A0W8INK1_KOCRO</name>
<reference evidence="2" key="1">
    <citation type="submission" date="2015-12" db="EMBL/GenBank/DDBJ databases">
        <authorList>
            <person name="Nair G.R."/>
            <person name="Kaur G."/>
            <person name="Mayilraj S."/>
        </authorList>
    </citation>
    <scope>NUCLEOTIDE SEQUENCE [LARGE SCALE GENOMIC DNA]</scope>
    <source>
        <strain evidence="2">CD08_4</strain>
    </source>
</reference>
<evidence type="ECO:0000313" key="1">
    <source>
        <dbReference type="EMBL" id="KUG61649.1"/>
    </source>
</evidence>
<dbReference type="RefSeq" id="WP_058873065.1">
    <property type="nucleotide sequence ID" value="NZ_LQBK01000004.1"/>
</dbReference>
<dbReference type="Proteomes" id="UP000053512">
    <property type="component" value="Unassembled WGS sequence"/>
</dbReference>
<proteinExistence type="predicted"/>
<comment type="caution">
    <text evidence="1">The sequence shown here is derived from an EMBL/GenBank/DDBJ whole genome shotgun (WGS) entry which is preliminary data.</text>
</comment>
<gene>
    <name evidence="1" type="ORF">AVL61_01700</name>
</gene>
<organism evidence="1 2">
    <name type="scientific">Kocuria rosea subsp. polaris</name>
    <dbReference type="NCBI Taxonomy" id="136273"/>
    <lineage>
        <taxon>Bacteria</taxon>
        <taxon>Bacillati</taxon>
        <taxon>Actinomycetota</taxon>
        <taxon>Actinomycetes</taxon>
        <taxon>Micrococcales</taxon>
        <taxon>Micrococcaceae</taxon>
        <taxon>Kocuria</taxon>
    </lineage>
</organism>
<sequence>MAPKTVFLAFAEQDELFRDVFTAQWSRAGDQARFLAPPVDGVCPQQWQRDVRERIRGCDGVIALIGGGTSDSPAARWQLRCAVAEGKPLLGLWVEPEHRGKPAEMGPARCESWTWENIGDFLDGL</sequence>
<evidence type="ECO:0000313" key="2">
    <source>
        <dbReference type="Proteomes" id="UP000053512"/>
    </source>
</evidence>
<evidence type="ECO:0008006" key="3">
    <source>
        <dbReference type="Google" id="ProtNLM"/>
    </source>
</evidence>